<dbReference type="Gene3D" id="3.40.50.150">
    <property type="entry name" value="Vaccinia Virus protein VP39"/>
    <property type="match status" value="1"/>
</dbReference>
<dbReference type="SUPFAM" id="SSF53335">
    <property type="entry name" value="S-adenosyl-L-methionine-dependent methyltransferases"/>
    <property type="match status" value="1"/>
</dbReference>
<dbReference type="EMBL" id="LBVP01000014">
    <property type="protein sequence ID" value="KKQ89423.1"/>
    <property type="molecule type" value="Genomic_DNA"/>
</dbReference>
<protein>
    <recommendedName>
        <fullName evidence="1">Methyltransferase domain-containing protein</fullName>
    </recommendedName>
</protein>
<dbReference type="AlphaFoldDB" id="A0A0G0LBL9"/>
<dbReference type="InterPro" id="IPR025714">
    <property type="entry name" value="Methyltranfer_dom"/>
</dbReference>
<gene>
    <name evidence="2" type="ORF">UT12_C0014G0001</name>
</gene>
<dbReference type="InterPro" id="IPR029063">
    <property type="entry name" value="SAM-dependent_MTases_sf"/>
</dbReference>
<reference evidence="2 3" key="1">
    <citation type="journal article" date="2015" name="Nature">
        <title>rRNA introns, odd ribosomes, and small enigmatic genomes across a large radiation of phyla.</title>
        <authorList>
            <person name="Brown C.T."/>
            <person name="Hug L.A."/>
            <person name="Thomas B.C."/>
            <person name="Sharon I."/>
            <person name="Castelle C.J."/>
            <person name="Singh A."/>
            <person name="Wilkins M.J."/>
            <person name="Williams K.H."/>
            <person name="Banfield J.F."/>
        </authorList>
    </citation>
    <scope>NUCLEOTIDE SEQUENCE [LARGE SCALE GENOMIC DNA]</scope>
</reference>
<dbReference type="Pfam" id="PF13847">
    <property type="entry name" value="Methyltransf_31"/>
    <property type="match status" value="1"/>
</dbReference>
<accession>A0A0G0LBL9</accession>
<evidence type="ECO:0000313" key="3">
    <source>
        <dbReference type="Proteomes" id="UP000034893"/>
    </source>
</evidence>
<proteinExistence type="predicted"/>
<organism evidence="2 3">
    <name type="scientific">Candidatus Curtissbacteria bacterium GW2011_GWC2_38_9</name>
    <dbReference type="NCBI Taxonomy" id="1618414"/>
    <lineage>
        <taxon>Bacteria</taxon>
        <taxon>Candidatus Curtissiibacteriota</taxon>
    </lineage>
</organism>
<evidence type="ECO:0000259" key="1">
    <source>
        <dbReference type="Pfam" id="PF13847"/>
    </source>
</evidence>
<comment type="caution">
    <text evidence="2">The sequence shown here is derived from an EMBL/GenBank/DDBJ whole genome shotgun (WGS) entry which is preliminary data.</text>
</comment>
<dbReference type="PANTHER" id="PTHR43861">
    <property type="entry name" value="TRANS-ACONITATE 2-METHYLTRANSFERASE-RELATED"/>
    <property type="match status" value="1"/>
</dbReference>
<feature type="domain" description="Methyltransferase" evidence="1">
    <location>
        <begin position="42"/>
        <end position="148"/>
    </location>
</feature>
<evidence type="ECO:0000313" key="2">
    <source>
        <dbReference type="EMBL" id="KKQ89423.1"/>
    </source>
</evidence>
<name>A0A0G0LBL9_9BACT</name>
<dbReference type="CDD" id="cd02440">
    <property type="entry name" value="AdoMet_MTases"/>
    <property type="match status" value="1"/>
</dbReference>
<dbReference type="Proteomes" id="UP000034893">
    <property type="component" value="Unassembled WGS sequence"/>
</dbReference>
<sequence length="206" mass="23736">MSYFWKVLAHYRGQLHGTLYMPLRWVINPFEKIDSYMPNSGTILDLGCGEGVMAVLMALSSSKRQVIGIDNNREKIQLGKSIATKIPNLSFRLQDILKTKLEKVDGLVLSDFLHHTPVAQHQNILKKIARSTKKGGIVVIKEVDSSEFLRSKLARFWDLIFYPREKTHYWDSKSLSKTLKKLGFSVEIKRETRFFPSSTTLFICRK</sequence>